<dbReference type="Proteomes" id="UP001318040">
    <property type="component" value="Chromosome 58"/>
</dbReference>
<evidence type="ECO:0000313" key="8">
    <source>
        <dbReference type="RefSeq" id="XP_032832108.1"/>
    </source>
</evidence>
<keyword evidence="4" id="KW-0963">Cytoplasm</keyword>
<dbReference type="InterPro" id="IPR040618">
    <property type="entry name" value="Pre-Nudix"/>
</dbReference>
<dbReference type="InterPro" id="IPR015797">
    <property type="entry name" value="NUDIX_hydrolase-like_dom_sf"/>
</dbReference>
<dbReference type="SUPFAM" id="SSF55811">
    <property type="entry name" value="Nudix"/>
    <property type="match status" value="1"/>
</dbReference>
<gene>
    <name evidence="8" type="primary">NUDT6</name>
</gene>
<feature type="compositionally biased region" description="Polar residues" evidence="5">
    <location>
        <begin position="307"/>
        <end position="320"/>
    </location>
</feature>
<feature type="compositionally biased region" description="Basic and acidic residues" evidence="5">
    <location>
        <begin position="1"/>
        <end position="13"/>
    </location>
</feature>
<dbReference type="EC" id="3.6.1.-" evidence="4"/>
<dbReference type="GO" id="GO:0005739">
    <property type="term" value="C:mitochondrion"/>
    <property type="evidence" value="ECO:0007669"/>
    <property type="project" value="UniProtKB-SubCell"/>
</dbReference>
<dbReference type="GO" id="GO:0035529">
    <property type="term" value="F:NADH pyrophosphatase activity"/>
    <property type="evidence" value="ECO:0007669"/>
    <property type="project" value="TreeGrafter"/>
</dbReference>
<feature type="compositionally biased region" description="Low complexity" evidence="5">
    <location>
        <begin position="339"/>
        <end position="354"/>
    </location>
</feature>
<dbReference type="PRINTS" id="PR01356">
    <property type="entry name" value="GFGPROTEIN"/>
</dbReference>
<dbReference type="AlphaFoldDB" id="A0AAJ7U923"/>
<organism evidence="7 8">
    <name type="scientific">Petromyzon marinus</name>
    <name type="common">Sea lamprey</name>
    <dbReference type="NCBI Taxonomy" id="7757"/>
    <lineage>
        <taxon>Eukaryota</taxon>
        <taxon>Metazoa</taxon>
        <taxon>Chordata</taxon>
        <taxon>Craniata</taxon>
        <taxon>Vertebrata</taxon>
        <taxon>Cyclostomata</taxon>
        <taxon>Hyperoartia</taxon>
        <taxon>Petromyzontiformes</taxon>
        <taxon>Petromyzontidae</taxon>
        <taxon>Petromyzon</taxon>
    </lineage>
</organism>
<dbReference type="CDD" id="cd04670">
    <property type="entry name" value="NUDIX_ASFGF2_Nudt6"/>
    <property type="match status" value="1"/>
</dbReference>
<dbReference type="Pfam" id="PF18290">
    <property type="entry name" value="Nudix_hydro"/>
    <property type="match status" value="1"/>
</dbReference>
<comment type="function">
    <text evidence="4">May contribute to the regulation of cell proliferation.</text>
</comment>
<accession>A0AAJ7U923</accession>
<comment type="subcellular location">
    <subcellularLocation>
        <location evidence="4">Cytoplasm</location>
    </subcellularLocation>
    <subcellularLocation>
        <location evidence="4">Nucleus</location>
    </subcellularLocation>
    <subcellularLocation>
        <location evidence="4">Mitochondrion</location>
    </subcellularLocation>
</comment>
<dbReference type="RefSeq" id="XP_032832108.1">
    <property type="nucleotide sequence ID" value="XM_032976217.1"/>
</dbReference>
<evidence type="ECO:0000256" key="4">
    <source>
        <dbReference type="RuleBase" id="RU368106"/>
    </source>
</evidence>
<dbReference type="PRINTS" id="PR00502">
    <property type="entry name" value="NUDIXFAMILY"/>
</dbReference>
<comment type="subunit">
    <text evidence="4">Monomer and homodimer.</text>
</comment>
<keyword evidence="7" id="KW-1185">Reference proteome</keyword>
<keyword evidence="4" id="KW-0496">Mitochondrion</keyword>
<name>A0AAJ7U923_PETMA</name>
<feature type="region of interest" description="Disordered" evidence="5">
    <location>
        <begin position="1"/>
        <end position="28"/>
    </location>
</feature>
<evidence type="ECO:0000313" key="7">
    <source>
        <dbReference type="Proteomes" id="UP001318040"/>
    </source>
</evidence>
<evidence type="ECO:0000256" key="1">
    <source>
        <dbReference type="ARBA" id="ARBA00005582"/>
    </source>
</evidence>
<feature type="domain" description="Nudix hydrolase" evidence="6">
    <location>
        <begin position="118"/>
        <end position="247"/>
    </location>
</feature>
<keyword evidence="2 3" id="KW-0378">Hydrolase</keyword>
<dbReference type="Pfam" id="PF00293">
    <property type="entry name" value="NUDIX"/>
    <property type="match status" value="1"/>
</dbReference>
<dbReference type="InterPro" id="IPR003293">
    <property type="entry name" value="Nudix_hydrolase6-like"/>
</dbReference>
<evidence type="ECO:0000256" key="2">
    <source>
        <dbReference type="ARBA" id="ARBA00022801"/>
    </source>
</evidence>
<reference evidence="8" key="1">
    <citation type="submission" date="2025-08" db="UniProtKB">
        <authorList>
            <consortium name="RefSeq"/>
        </authorList>
    </citation>
    <scope>IDENTIFICATION</scope>
    <source>
        <tissue evidence="8">Sperm</tissue>
    </source>
</reference>
<dbReference type="PROSITE" id="PS51462">
    <property type="entry name" value="NUDIX"/>
    <property type="match status" value="1"/>
</dbReference>
<sequence length="365" mass="39658">MGEARNEEAESASRRRRGSGETTVLAGRSDPYGGLTILISSTDTTDVETFRNQLKDSLFVWTLEGVRGLWLCLPIERADLVPVAVKCGFVYHHALPSYCMLTAWLPRDSTSTIPAYASHYVGVGGLVVSEEGLVLLIQEKFAKGHGCWKLPGGHVEPGEDLGEAVCREVREETGVSVRFRSVLALRHMHRYSFGSSDLYFVCLARPLTRRLQPCPTEIHACTWVPVGELPSFISSSSSSAFHCWLVRVCLDALSSGLVIRPLDREASPTSSSALVYTATGGDPRRTGVPADPAGERPDDTDAAGSPRNANTGSLGDNNRGSPIDPLQGSQDTPIERPLETPTLRPLETPTQRPLETPTQRPLENP</sequence>
<dbReference type="Gene3D" id="3.90.79.10">
    <property type="entry name" value="Nucleoside Triphosphate Pyrophosphohydrolase"/>
    <property type="match status" value="1"/>
</dbReference>
<dbReference type="KEGG" id="pmrn:116955203"/>
<proteinExistence type="inferred from homology"/>
<evidence type="ECO:0000256" key="5">
    <source>
        <dbReference type="SAM" id="MobiDB-lite"/>
    </source>
</evidence>
<dbReference type="InterPro" id="IPR020476">
    <property type="entry name" value="Nudix_hydrolase"/>
</dbReference>
<dbReference type="Gene3D" id="3.40.630.30">
    <property type="match status" value="1"/>
</dbReference>
<dbReference type="GO" id="GO:0047631">
    <property type="term" value="F:ADP-ribose diphosphatase activity"/>
    <property type="evidence" value="ECO:0007669"/>
    <property type="project" value="TreeGrafter"/>
</dbReference>
<feature type="region of interest" description="Disordered" evidence="5">
    <location>
        <begin position="269"/>
        <end position="365"/>
    </location>
</feature>
<protein>
    <recommendedName>
        <fullName evidence="4">Nucleoside diphosphate-linked moiety X motif 6</fullName>
        <shortName evidence="4">Nudix motif 6</shortName>
        <ecNumber evidence="4">3.6.1.-</ecNumber>
    </recommendedName>
</protein>
<evidence type="ECO:0000256" key="3">
    <source>
        <dbReference type="RuleBase" id="RU003476"/>
    </source>
</evidence>
<dbReference type="PROSITE" id="PS00893">
    <property type="entry name" value="NUDIX_BOX"/>
    <property type="match status" value="1"/>
</dbReference>
<dbReference type="PANTHER" id="PTHR13994:SF13">
    <property type="entry name" value="FI03680P"/>
    <property type="match status" value="1"/>
</dbReference>
<dbReference type="InterPro" id="IPR020084">
    <property type="entry name" value="NUDIX_hydrolase_CS"/>
</dbReference>
<dbReference type="GO" id="GO:0051287">
    <property type="term" value="F:NAD binding"/>
    <property type="evidence" value="ECO:0007669"/>
    <property type="project" value="TreeGrafter"/>
</dbReference>
<dbReference type="GO" id="GO:0005634">
    <property type="term" value="C:nucleus"/>
    <property type="evidence" value="ECO:0007669"/>
    <property type="project" value="UniProtKB-SubCell"/>
</dbReference>
<evidence type="ECO:0000259" key="6">
    <source>
        <dbReference type="PROSITE" id="PS51462"/>
    </source>
</evidence>
<comment type="similarity">
    <text evidence="1 3">Belongs to the Nudix hydrolase family.</text>
</comment>
<feature type="compositionally biased region" description="Polar residues" evidence="5">
    <location>
        <begin position="356"/>
        <end position="365"/>
    </location>
</feature>
<dbReference type="PANTHER" id="PTHR13994">
    <property type="entry name" value="NUDIX HYDROLASE RELATED"/>
    <property type="match status" value="1"/>
</dbReference>
<keyword evidence="4" id="KW-0539">Nucleus</keyword>
<dbReference type="InterPro" id="IPR000086">
    <property type="entry name" value="NUDIX_hydrolase_dom"/>
</dbReference>